<dbReference type="PANTHER" id="PTHR12905:SF0">
    <property type="entry name" value="CALCINEURIN-LIKE PHOSPHOESTERASE DOMAIN-CONTAINING PROTEIN"/>
    <property type="match status" value="1"/>
</dbReference>
<evidence type="ECO:0000313" key="3">
    <source>
        <dbReference type="Proteomes" id="UP000248975"/>
    </source>
</evidence>
<comment type="caution">
    <text evidence="2">The sequence shown here is derived from an EMBL/GenBank/DDBJ whole genome shotgun (WGS) entry which is preliminary data.</text>
</comment>
<dbReference type="AlphaFoldDB" id="A0A2W5SAY3"/>
<feature type="domain" description="Calcineurin-like phosphoesterase" evidence="1">
    <location>
        <begin position="1"/>
        <end position="184"/>
    </location>
</feature>
<reference evidence="2 3" key="1">
    <citation type="submission" date="2017-08" db="EMBL/GenBank/DDBJ databases">
        <title>Infants hospitalized years apart are colonized by the same room-sourced microbial strains.</title>
        <authorList>
            <person name="Brooks B."/>
            <person name="Olm M.R."/>
            <person name="Firek B.A."/>
            <person name="Baker R."/>
            <person name="Thomas B.C."/>
            <person name="Morowitz M.J."/>
            <person name="Banfield J.F."/>
        </authorList>
    </citation>
    <scope>NUCLEOTIDE SEQUENCE [LARGE SCALE GENOMIC DNA]</scope>
    <source>
        <strain evidence="2">S2_003_000_R2_11</strain>
    </source>
</reference>
<dbReference type="InterPro" id="IPR029052">
    <property type="entry name" value="Metallo-depent_PP-like"/>
</dbReference>
<dbReference type="GO" id="GO:0016787">
    <property type="term" value="F:hydrolase activity"/>
    <property type="evidence" value="ECO:0007669"/>
    <property type="project" value="UniProtKB-KW"/>
</dbReference>
<dbReference type="InterPro" id="IPR004843">
    <property type="entry name" value="Calcineurin-like_PHP"/>
</dbReference>
<dbReference type="Pfam" id="PF00149">
    <property type="entry name" value="Metallophos"/>
    <property type="match status" value="1"/>
</dbReference>
<dbReference type="CDD" id="cd00838">
    <property type="entry name" value="MPP_superfamily"/>
    <property type="match status" value="1"/>
</dbReference>
<proteinExistence type="predicted"/>
<evidence type="ECO:0000259" key="1">
    <source>
        <dbReference type="Pfam" id="PF00149"/>
    </source>
</evidence>
<dbReference type="SUPFAM" id="SSF56300">
    <property type="entry name" value="Metallo-dependent phosphatases"/>
    <property type="match status" value="1"/>
</dbReference>
<keyword evidence="2" id="KW-0378">Hydrolase</keyword>
<dbReference type="InterPro" id="IPR051693">
    <property type="entry name" value="UPF0046_metallophosphoest"/>
</dbReference>
<gene>
    <name evidence="2" type="ORF">DI533_06210</name>
</gene>
<name>A0A2W5SAY3_CERSP</name>
<organism evidence="2 3">
    <name type="scientific">Cereibacter sphaeroides</name>
    <name type="common">Rhodobacter sphaeroides</name>
    <dbReference type="NCBI Taxonomy" id="1063"/>
    <lineage>
        <taxon>Bacteria</taxon>
        <taxon>Pseudomonadati</taxon>
        <taxon>Pseudomonadota</taxon>
        <taxon>Alphaproteobacteria</taxon>
        <taxon>Rhodobacterales</taxon>
        <taxon>Paracoccaceae</taxon>
        <taxon>Cereibacter</taxon>
    </lineage>
</organism>
<protein>
    <submittedName>
        <fullName evidence="2">Phosphohydrolase</fullName>
    </submittedName>
</protein>
<dbReference type="Proteomes" id="UP000248975">
    <property type="component" value="Unassembled WGS sequence"/>
</dbReference>
<evidence type="ECO:0000313" key="2">
    <source>
        <dbReference type="EMBL" id="PZR00189.1"/>
    </source>
</evidence>
<dbReference type="Gene3D" id="3.60.21.10">
    <property type="match status" value="1"/>
</dbReference>
<dbReference type="PANTHER" id="PTHR12905">
    <property type="entry name" value="METALLOPHOSPHOESTERASE"/>
    <property type="match status" value="1"/>
</dbReference>
<dbReference type="EMBL" id="QFQS01000001">
    <property type="protein sequence ID" value="PZR00189.1"/>
    <property type="molecule type" value="Genomic_DNA"/>
</dbReference>
<accession>A0A2W5SAY3</accession>
<sequence length="258" mass="28734">MKILVAADIHYSLKQYDWLLAVAGGFDLVVIAGDLLEISSSVDRRAQVVVVKTYLEQIAEKTRVAVCSGNHDLDTIDGNGEQVADWMRDLDDLGVASDSTTIRMGQTLITICPWWDGPDTREAIAEQLVAAAAQPRDRWIWVYHAPPSESPVSWGGKRSFGDTELLQWIARFHPDIVVSGHVHQSPFVTGGSWADRIDGTWVFNTGQQIGEVPAHIIFDMETCTALWFSIYGNEVLDLEAPLERPIQPLRALPDWLRA</sequence>